<reference evidence="2" key="1">
    <citation type="submission" date="2022-10" db="EMBL/GenBank/DDBJ databases">
        <title>Culturing micro-colonial fungi from biological soil crusts in the Mojave desert and describing Neophaeococcomyces mojavensis, and introducing the new genera and species Taxawa tesnikishii.</title>
        <authorList>
            <person name="Kurbessoian T."/>
            <person name="Stajich J.E."/>
        </authorList>
    </citation>
    <scope>NUCLEOTIDE SEQUENCE</scope>
    <source>
        <strain evidence="2">TK_41</strain>
    </source>
</reference>
<dbReference type="EMBL" id="JAPDRK010000014">
    <property type="protein sequence ID" value="KAJ9606505.1"/>
    <property type="molecule type" value="Genomic_DNA"/>
</dbReference>
<gene>
    <name evidence="2" type="ORF">H2200_009466</name>
</gene>
<evidence type="ECO:0000313" key="2">
    <source>
        <dbReference type="EMBL" id="KAJ9606505.1"/>
    </source>
</evidence>
<comment type="caution">
    <text evidence="2">The sequence shown here is derived from an EMBL/GenBank/DDBJ whole genome shotgun (WGS) entry which is preliminary data.</text>
</comment>
<proteinExistence type="predicted"/>
<feature type="region of interest" description="Disordered" evidence="1">
    <location>
        <begin position="78"/>
        <end position="196"/>
    </location>
</feature>
<protein>
    <submittedName>
        <fullName evidence="2">Uncharacterized protein</fullName>
    </submittedName>
</protein>
<evidence type="ECO:0000256" key="1">
    <source>
        <dbReference type="SAM" id="MobiDB-lite"/>
    </source>
</evidence>
<dbReference type="Proteomes" id="UP001172673">
    <property type="component" value="Unassembled WGS sequence"/>
</dbReference>
<name>A0AA39CFR3_9EURO</name>
<sequence length="196" mass="22173">MLAILAVGLPLLAWLLVWLKRRHRRKLEAQRAAASGFPTSDEKRAGARSATPELWGPHQHMHHTKGWEYHNDPAILGTGALASSSKRNRRSKRESASRTGSSRRDGPEMTDFINSRPASRPPASRQQSSKGKARAADEIMQVDSHGSHMTPEDRSRSRSQRRRDPDSDLEGNADDPEHQRRLREVRGTRRKRGDPR</sequence>
<dbReference type="AlphaFoldDB" id="A0AA39CFR3"/>
<keyword evidence="3" id="KW-1185">Reference proteome</keyword>
<feature type="region of interest" description="Disordered" evidence="1">
    <location>
        <begin position="29"/>
        <end position="62"/>
    </location>
</feature>
<organism evidence="2 3">
    <name type="scientific">Cladophialophora chaetospira</name>
    <dbReference type="NCBI Taxonomy" id="386627"/>
    <lineage>
        <taxon>Eukaryota</taxon>
        <taxon>Fungi</taxon>
        <taxon>Dikarya</taxon>
        <taxon>Ascomycota</taxon>
        <taxon>Pezizomycotina</taxon>
        <taxon>Eurotiomycetes</taxon>
        <taxon>Chaetothyriomycetidae</taxon>
        <taxon>Chaetothyriales</taxon>
        <taxon>Herpotrichiellaceae</taxon>
        <taxon>Cladophialophora</taxon>
    </lineage>
</organism>
<evidence type="ECO:0000313" key="3">
    <source>
        <dbReference type="Proteomes" id="UP001172673"/>
    </source>
</evidence>
<feature type="compositionally biased region" description="Basic and acidic residues" evidence="1">
    <location>
        <begin position="150"/>
        <end position="166"/>
    </location>
</feature>
<accession>A0AA39CFR3</accession>
<feature type="compositionally biased region" description="Basic and acidic residues" evidence="1">
    <location>
        <begin position="175"/>
        <end position="187"/>
    </location>
</feature>